<evidence type="ECO:0008006" key="3">
    <source>
        <dbReference type="Google" id="ProtNLM"/>
    </source>
</evidence>
<dbReference type="AlphaFoldDB" id="A0A157ZYW5"/>
<gene>
    <name evidence="1" type="ORF">AWB77_01260</name>
</gene>
<dbReference type="RefSeq" id="WP_061133511.1">
    <property type="nucleotide sequence ID" value="NZ_FCNX02000002.1"/>
</dbReference>
<accession>A0A157ZYW5</accession>
<comment type="caution">
    <text evidence="1">The sequence shown here is derived from an EMBL/GenBank/DDBJ whole genome shotgun (WGS) entry which is preliminary data.</text>
</comment>
<sequence length="45" mass="5156">MNDRIDSREVHPSNKGLLLVFWAYVLIPLAWGVTNTLTQAVKLFQ</sequence>
<dbReference type="OrthoDB" id="8566528at2"/>
<evidence type="ECO:0000313" key="1">
    <source>
        <dbReference type="EMBL" id="SAK50700.1"/>
    </source>
</evidence>
<dbReference type="EMBL" id="FCNX02000002">
    <property type="protein sequence ID" value="SAK50700.1"/>
    <property type="molecule type" value="Genomic_DNA"/>
</dbReference>
<keyword evidence="2" id="KW-1185">Reference proteome</keyword>
<evidence type="ECO:0000313" key="2">
    <source>
        <dbReference type="Proteomes" id="UP000054903"/>
    </source>
</evidence>
<organism evidence="1 2">
    <name type="scientific">Caballeronia fortuita</name>
    <dbReference type="NCBI Taxonomy" id="1777138"/>
    <lineage>
        <taxon>Bacteria</taxon>
        <taxon>Pseudomonadati</taxon>
        <taxon>Pseudomonadota</taxon>
        <taxon>Betaproteobacteria</taxon>
        <taxon>Burkholderiales</taxon>
        <taxon>Burkholderiaceae</taxon>
        <taxon>Caballeronia</taxon>
    </lineage>
</organism>
<proteinExistence type="predicted"/>
<name>A0A157ZYW5_9BURK</name>
<dbReference type="Proteomes" id="UP000054903">
    <property type="component" value="Unassembled WGS sequence"/>
</dbReference>
<protein>
    <recommendedName>
        <fullName evidence="3">Oxalate:formate antiporter</fullName>
    </recommendedName>
</protein>
<reference evidence="1" key="1">
    <citation type="submission" date="2016-01" db="EMBL/GenBank/DDBJ databases">
        <authorList>
            <person name="Peeters C."/>
        </authorList>
    </citation>
    <scope>NUCLEOTIDE SEQUENCE</scope>
    <source>
        <strain evidence="1">LMG 29320</strain>
    </source>
</reference>